<dbReference type="EnsemblMetazoa" id="PPA29178.1">
    <property type="protein sequence ID" value="PPA29178.1"/>
    <property type="gene ID" value="WBGene00118732"/>
</dbReference>
<name>A0A2A6CGG9_PRIPA</name>
<dbReference type="Proteomes" id="UP000005239">
    <property type="component" value="Unassembled WGS sequence"/>
</dbReference>
<accession>A0A8R1UHD5</accession>
<dbReference type="EC" id="2.7.11.1" evidence="1"/>
<evidence type="ECO:0000256" key="6">
    <source>
        <dbReference type="ARBA" id="ARBA00022777"/>
    </source>
</evidence>
<dbReference type="GO" id="GO:0005737">
    <property type="term" value="C:cytoplasm"/>
    <property type="evidence" value="ECO:0000318"/>
    <property type="project" value="GO_Central"/>
</dbReference>
<accession>A0A2A6CGG9</accession>
<keyword evidence="9" id="KW-0131">Cell cycle</keyword>
<keyword evidence="6" id="KW-0418">Kinase</keyword>
<evidence type="ECO:0000256" key="1">
    <source>
        <dbReference type="ARBA" id="ARBA00012513"/>
    </source>
</evidence>
<dbReference type="InterPro" id="IPR017441">
    <property type="entry name" value="Protein_kinase_ATP_BS"/>
</dbReference>
<evidence type="ECO:0000256" key="4">
    <source>
        <dbReference type="ARBA" id="ARBA00022723"/>
    </source>
</evidence>
<dbReference type="PANTHER" id="PTHR11042:SF183">
    <property type="entry name" value="MEMBRANE-ASSOCIATED TYROSINE- AND THREONINE-SPECIFIC CDC2-INHIBITORY KINASE"/>
    <property type="match status" value="1"/>
</dbReference>
<dbReference type="GO" id="GO:0010972">
    <property type="term" value="P:negative regulation of G2/M transition of mitotic cell cycle"/>
    <property type="evidence" value="ECO:0000318"/>
    <property type="project" value="GO_Central"/>
</dbReference>
<dbReference type="InterPro" id="IPR011009">
    <property type="entry name" value="Kinase-like_dom_sf"/>
</dbReference>
<dbReference type="PANTHER" id="PTHR11042">
    <property type="entry name" value="EUKARYOTIC TRANSLATION INITIATION FACTOR 2-ALPHA KINASE EIF2-ALPHA KINASE -RELATED"/>
    <property type="match status" value="1"/>
</dbReference>
<keyword evidence="5" id="KW-0547">Nucleotide-binding</keyword>
<keyword evidence="3" id="KW-0808">Transferase</keyword>
<evidence type="ECO:0000256" key="5">
    <source>
        <dbReference type="ARBA" id="ARBA00022741"/>
    </source>
</evidence>
<dbReference type="GO" id="GO:0110031">
    <property type="term" value="P:negative regulation of G2/MI transition of meiotic cell cycle"/>
    <property type="evidence" value="ECO:0000318"/>
    <property type="project" value="GO_Central"/>
</dbReference>
<reference evidence="12" key="2">
    <citation type="submission" date="2022-06" db="UniProtKB">
        <authorList>
            <consortium name="EnsemblMetazoa"/>
        </authorList>
    </citation>
    <scope>IDENTIFICATION</scope>
    <source>
        <strain evidence="12">PS312</strain>
    </source>
</reference>
<evidence type="ECO:0000313" key="12">
    <source>
        <dbReference type="EnsemblMetazoa" id="PPA29178.1"/>
    </source>
</evidence>
<keyword evidence="8" id="KW-0460">Magnesium</keyword>
<keyword evidence="13" id="KW-1185">Reference proteome</keyword>
<evidence type="ECO:0000256" key="7">
    <source>
        <dbReference type="ARBA" id="ARBA00022840"/>
    </source>
</evidence>
<dbReference type="Gene3D" id="1.10.510.10">
    <property type="entry name" value="Transferase(Phosphotransferase) domain 1"/>
    <property type="match status" value="1"/>
</dbReference>
<dbReference type="GO" id="GO:0005634">
    <property type="term" value="C:nucleus"/>
    <property type="evidence" value="ECO:0000318"/>
    <property type="project" value="GO_Central"/>
</dbReference>
<evidence type="ECO:0000256" key="9">
    <source>
        <dbReference type="ARBA" id="ARBA00023306"/>
    </source>
</evidence>
<dbReference type="GO" id="GO:0051321">
    <property type="term" value="P:meiotic cell cycle"/>
    <property type="evidence" value="ECO:0000318"/>
    <property type="project" value="GO_Central"/>
</dbReference>
<gene>
    <name evidence="12" type="primary">WBGene00118732</name>
</gene>
<evidence type="ECO:0000256" key="11">
    <source>
        <dbReference type="ARBA" id="ARBA00048679"/>
    </source>
</evidence>
<dbReference type="InterPro" id="IPR000719">
    <property type="entry name" value="Prot_kinase_dom"/>
</dbReference>
<dbReference type="PROSITE" id="PS50011">
    <property type="entry name" value="PROTEIN_KINASE_DOM"/>
    <property type="match status" value="1"/>
</dbReference>
<evidence type="ECO:0000256" key="8">
    <source>
        <dbReference type="ARBA" id="ARBA00022842"/>
    </source>
</evidence>
<keyword evidence="4" id="KW-0479">Metal-binding</keyword>
<dbReference type="FunFam" id="3.30.200.20:FF:001161">
    <property type="entry name" value="Membrane-associated tyrosine- and threonine-specific cdc2-inhibitory kinase wee-1.1"/>
    <property type="match status" value="1"/>
</dbReference>
<dbReference type="InterPro" id="IPR050339">
    <property type="entry name" value="CC_SR_Kinase"/>
</dbReference>
<proteinExistence type="predicted"/>
<organism evidence="12 13">
    <name type="scientific">Pristionchus pacificus</name>
    <name type="common">Parasitic nematode worm</name>
    <dbReference type="NCBI Taxonomy" id="54126"/>
    <lineage>
        <taxon>Eukaryota</taxon>
        <taxon>Metazoa</taxon>
        <taxon>Ecdysozoa</taxon>
        <taxon>Nematoda</taxon>
        <taxon>Chromadorea</taxon>
        <taxon>Rhabditida</taxon>
        <taxon>Rhabditina</taxon>
        <taxon>Diplogasteromorpha</taxon>
        <taxon>Diplogasteroidea</taxon>
        <taxon>Neodiplogasteridae</taxon>
        <taxon>Pristionchus</taxon>
    </lineage>
</organism>
<reference evidence="13" key="1">
    <citation type="journal article" date="2008" name="Nat. Genet.">
        <title>The Pristionchus pacificus genome provides a unique perspective on nematode lifestyle and parasitism.</title>
        <authorList>
            <person name="Dieterich C."/>
            <person name="Clifton S.W."/>
            <person name="Schuster L.N."/>
            <person name="Chinwalla A."/>
            <person name="Delehaunty K."/>
            <person name="Dinkelacker I."/>
            <person name="Fulton L."/>
            <person name="Fulton R."/>
            <person name="Godfrey J."/>
            <person name="Minx P."/>
            <person name="Mitreva M."/>
            <person name="Roeseler W."/>
            <person name="Tian H."/>
            <person name="Witte H."/>
            <person name="Yang S.P."/>
            <person name="Wilson R.K."/>
            <person name="Sommer R.J."/>
        </authorList>
    </citation>
    <scope>NUCLEOTIDE SEQUENCE [LARGE SCALE GENOMIC DNA]</scope>
    <source>
        <strain evidence="13">PS312</strain>
    </source>
</reference>
<dbReference type="GO" id="GO:0005524">
    <property type="term" value="F:ATP binding"/>
    <property type="evidence" value="ECO:0007669"/>
    <property type="project" value="UniProtKB-UniRule"/>
</dbReference>
<comment type="catalytic activity">
    <reaction evidence="10">
        <text>L-threonyl-[protein] + ATP = O-phospho-L-threonyl-[protein] + ADP + H(+)</text>
        <dbReference type="Rhea" id="RHEA:46608"/>
        <dbReference type="Rhea" id="RHEA-COMP:11060"/>
        <dbReference type="Rhea" id="RHEA-COMP:11605"/>
        <dbReference type="ChEBI" id="CHEBI:15378"/>
        <dbReference type="ChEBI" id="CHEBI:30013"/>
        <dbReference type="ChEBI" id="CHEBI:30616"/>
        <dbReference type="ChEBI" id="CHEBI:61977"/>
        <dbReference type="ChEBI" id="CHEBI:456216"/>
        <dbReference type="EC" id="2.7.11.1"/>
    </reaction>
</comment>
<dbReference type="SMART" id="SM00220">
    <property type="entry name" value="S_TKc"/>
    <property type="match status" value="1"/>
</dbReference>
<comment type="catalytic activity">
    <reaction evidence="11">
        <text>L-seryl-[protein] + ATP = O-phospho-L-seryl-[protein] + ADP + H(+)</text>
        <dbReference type="Rhea" id="RHEA:17989"/>
        <dbReference type="Rhea" id="RHEA-COMP:9863"/>
        <dbReference type="Rhea" id="RHEA-COMP:11604"/>
        <dbReference type="ChEBI" id="CHEBI:15378"/>
        <dbReference type="ChEBI" id="CHEBI:29999"/>
        <dbReference type="ChEBI" id="CHEBI:30616"/>
        <dbReference type="ChEBI" id="CHEBI:83421"/>
        <dbReference type="ChEBI" id="CHEBI:456216"/>
        <dbReference type="EC" id="2.7.11.1"/>
    </reaction>
</comment>
<evidence type="ECO:0000256" key="3">
    <source>
        <dbReference type="ARBA" id="ARBA00022679"/>
    </source>
</evidence>
<protein>
    <recommendedName>
        <fullName evidence="1">non-specific serine/threonine protein kinase</fullName>
        <ecNumber evidence="1">2.7.11.1</ecNumber>
    </recommendedName>
</protein>
<dbReference type="GO" id="GO:0046872">
    <property type="term" value="F:metal ion binding"/>
    <property type="evidence" value="ECO:0007669"/>
    <property type="project" value="UniProtKB-KW"/>
</dbReference>
<dbReference type="GO" id="GO:0004672">
    <property type="term" value="F:protein kinase activity"/>
    <property type="evidence" value="ECO:0000318"/>
    <property type="project" value="GO_Central"/>
</dbReference>
<evidence type="ECO:0000313" key="13">
    <source>
        <dbReference type="Proteomes" id="UP000005239"/>
    </source>
</evidence>
<dbReference type="SUPFAM" id="SSF56112">
    <property type="entry name" value="Protein kinase-like (PK-like)"/>
    <property type="match status" value="1"/>
</dbReference>
<dbReference type="PROSITE" id="PS00107">
    <property type="entry name" value="PROTEIN_KINASE_ATP"/>
    <property type="match status" value="1"/>
</dbReference>
<dbReference type="GO" id="GO:0004674">
    <property type="term" value="F:protein serine/threonine kinase activity"/>
    <property type="evidence" value="ECO:0007669"/>
    <property type="project" value="UniProtKB-KW"/>
</dbReference>
<sequence>MLSPVSPPQKLSRFGSADRRRVVLQLTLSPPTPRSPSFTPVDNSILATNFTVLRKLGEGDFGIVKEVQCKSTSNKFAIKISKVDTLKVRNGLHYTRANLSEVRAHMSIPPHPHLIHLYRAWKEGGYVHMQLELCMESLDDYWREKNTISKEELHNVLRDSLRALKHLAIHNLVHLDVKPANILRSDKGQYKLADFSVTLDLNQHSTSDEIGSGLYAAPELLSNNLFTPKADIYSLAISLSQVSTPSDEPLTREEWREFKGGRMPDRMDDALKGDLGRKIRSMLRPHSTRPTADDLLTGDENDSDESFFELKWENTLHRAMSRQLSMSPSTGRQTRENVSPLVNVEKNASVIFHTDHRFFEMEKPSRARPSIGTRRPRQINFIDD</sequence>
<keyword evidence="2" id="KW-0723">Serine/threonine-protein kinase</keyword>
<evidence type="ECO:0000256" key="10">
    <source>
        <dbReference type="ARBA" id="ARBA00047899"/>
    </source>
</evidence>
<dbReference type="AlphaFoldDB" id="A0A2A6CGG9"/>
<dbReference type="Gene3D" id="3.30.200.20">
    <property type="entry name" value="Phosphorylase Kinase, domain 1"/>
    <property type="match status" value="1"/>
</dbReference>
<dbReference type="OrthoDB" id="5337378at2759"/>
<keyword evidence="7" id="KW-0067">ATP-binding</keyword>
<dbReference type="Pfam" id="PF00069">
    <property type="entry name" value="Pkinase"/>
    <property type="match status" value="1"/>
</dbReference>
<evidence type="ECO:0000256" key="2">
    <source>
        <dbReference type="ARBA" id="ARBA00022527"/>
    </source>
</evidence>